<keyword evidence="9" id="KW-1185">Reference proteome</keyword>
<gene>
    <name evidence="8" type="ORF">E1267_11890</name>
</gene>
<dbReference type="OrthoDB" id="92887at2"/>
<feature type="compositionally biased region" description="Polar residues" evidence="6">
    <location>
        <begin position="1"/>
        <end position="17"/>
    </location>
</feature>
<organism evidence="8 9">
    <name type="scientific">Nonomuraea longispora</name>
    <dbReference type="NCBI Taxonomy" id="1848320"/>
    <lineage>
        <taxon>Bacteria</taxon>
        <taxon>Bacillati</taxon>
        <taxon>Actinomycetota</taxon>
        <taxon>Actinomycetes</taxon>
        <taxon>Streptosporangiales</taxon>
        <taxon>Streptosporangiaceae</taxon>
        <taxon>Nonomuraea</taxon>
    </lineage>
</organism>
<evidence type="ECO:0000256" key="3">
    <source>
        <dbReference type="ARBA" id="ARBA00022692"/>
    </source>
</evidence>
<dbReference type="CDD" id="cd16914">
    <property type="entry name" value="EcfT"/>
    <property type="match status" value="1"/>
</dbReference>
<evidence type="ECO:0000313" key="8">
    <source>
        <dbReference type="EMBL" id="TDC07918.1"/>
    </source>
</evidence>
<dbReference type="PANTHER" id="PTHR34857">
    <property type="entry name" value="SLL0384 PROTEIN"/>
    <property type="match status" value="1"/>
</dbReference>
<reference evidence="8 9" key="1">
    <citation type="submission" date="2019-02" db="EMBL/GenBank/DDBJ databases">
        <title>Draft genome sequences of novel Actinobacteria.</title>
        <authorList>
            <person name="Sahin N."/>
            <person name="Ay H."/>
            <person name="Saygin H."/>
        </authorList>
    </citation>
    <scope>NUCLEOTIDE SEQUENCE [LARGE SCALE GENOMIC DNA]</scope>
    <source>
        <strain evidence="8 9">KC201</strain>
    </source>
</reference>
<dbReference type="PANTHER" id="PTHR34857:SF2">
    <property type="entry name" value="SLL0384 PROTEIN"/>
    <property type="match status" value="1"/>
</dbReference>
<evidence type="ECO:0000256" key="6">
    <source>
        <dbReference type="SAM" id="MobiDB-lite"/>
    </source>
</evidence>
<keyword evidence="5 7" id="KW-0472">Membrane</keyword>
<keyword evidence="3 7" id="KW-0812">Transmembrane</keyword>
<comment type="subcellular location">
    <subcellularLocation>
        <location evidence="1">Membrane</location>
        <topology evidence="1">Multi-pass membrane protein</topology>
    </subcellularLocation>
</comment>
<keyword evidence="2" id="KW-1003">Cell membrane</keyword>
<evidence type="ECO:0000256" key="2">
    <source>
        <dbReference type="ARBA" id="ARBA00022475"/>
    </source>
</evidence>
<dbReference type="InterPro" id="IPR003339">
    <property type="entry name" value="ABC/ECF_trnsptr_transmembrane"/>
</dbReference>
<accession>A0A4R4NFE0</accession>
<evidence type="ECO:0000256" key="5">
    <source>
        <dbReference type="ARBA" id="ARBA00023136"/>
    </source>
</evidence>
<evidence type="ECO:0000256" key="4">
    <source>
        <dbReference type="ARBA" id="ARBA00022989"/>
    </source>
</evidence>
<dbReference type="Pfam" id="PF02361">
    <property type="entry name" value="CbiQ"/>
    <property type="match status" value="1"/>
</dbReference>
<proteinExistence type="predicted"/>
<evidence type="ECO:0000313" key="9">
    <source>
        <dbReference type="Proteomes" id="UP000295157"/>
    </source>
</evidence>
<evidence type="ECO:0000256" key="7">
    <source>
        <dbReference type="SAM" id="Phobius"/>
    </source>
</evidence>
<dbReference type="AlphaFoldDB" id="A0A4R4NFE0"/>
<feature type="region of interest" description="Disordered" evidence="6">
    <location>
        <begin position="1"/>
        <end position="31"/>
    </location>
</feature>
<dbReference type="Proteomes" id="UP000295157">
    <property type="component" value="Unassembled WGS sequence"/>
</dbReference>
<keyword evidence="4 7" id="KW-1133">Transmembrane helix</keyword>
<dbReference type="RefSeq" id="WP_132332497.1">
    <property type="nucleotide sequence ID" value="NZ_SMJZ01000034.1"/>
</dbReference>
<dbReference type="InterPro" id="IPR051611">
    <property type="entry name" value="ECF_transporter_component"/>
</dbReference>
<sequence>MTGQSVATGHASQTTPDRGTAGHPGQRPRPRINPLTKIAIVLPPMVVLLFVRDVFTPLVFTVLALTAAVAVTRPRPLRFLIGAAVAAVVFTWTVLVFALTTAPQISVGTQVVLEVGPLTVHAGALESGAATVLRVTGLISLTVLGGAGTPGPELAGALVNQLKIPYRYVYPALVALRFVPRLRRDIAIINAAHRIRGVRERRGPFGALTRASHMLIPLMAGTIRHAERISLAMDARGFGAHPTREDRVPTRFTWLDALVMTLGMVAVAGLFWLSAALGHLELVGTVYPSAVPGNRG</sequence>
<feature type="transmembrane region" description="Helical" evidence="7">
    <location>
        <begin position="252"/>
        <end position="273"/>
    </location>
</feature>
<name>A0A4R4NFE0_9ACTN</name>
<protein>
    <submittedName>
        <fullName evidence="8">Energy-coupling factor transporter transmembrane protein EcfT</fullName>
    </submittedName>
</protein>
<feature type="transmembrane region" description="Helical" evidence="7">
    <location>
        <begin position="79"/>
        <end position="99"/>
    </location>
</feature>
<dbReference type="GO" id="GO:0005886">
    <property type="term" value="C:plasma membrane"/>
    <property type="evidence" value="ECO:0007669"/>
    <property type="project" value="UniProtKB-ARBA"/>
</dbReference>
<dbReference type="EMBL" id="SMJZ01000034">
    <property type="protein sequence ID" value="TDC07918.1"/>
    <property type="molecule type" value="Genomic_DNA"/>
</dbReference>
<feature type="transmembrane region" description="Helical" evidence="7">
    <location>
        <begin position="54"/>
        <end position="72"/>
    </location>
</feature>
<comment type="caution">
    <text evidence="8">The sequence shown here is derived from an EMBL/GenBank/DDBJ whole genome shotgun (WGS) entry which is preliminary data.</text>
</comment>
<evidence type="ECO:0000256" key="1">
    <source>
        <dbReference type="ARBA" id="ARBA00004141"/>
    </source>
</evidence>